<evidence type="ECO:0000313" key="1">
    <source>
        <dbReference type="EMBL" id="MCP9765021.1"/>
    </source>
</evidence>
<gene>
    <name evidence="1" type="ORF">EGI31_18970</name>
</gene>
<dbReference type="InterPro" id="IPR025515">
    <property type="entry name" value="DUF4403"/>
</dbReference>
<organism evidence="1 2">
    <name type="scientific">Lacihabitans soyangensis</name>
    <dbReference type="NCBI Taxonomy" id="869394"/>
    <lineage>
        <taxon>Bacteria</taxon>
        <taxon>Pseudomonadati</taxon>
        <taxon>Bacteroidota</taxon>
        <taxon>Cytophagia</taxon>
        <taxon>Cytophagales</taxon>
        <taxon>Leadbetterellaceae</taxon>
        <taxon>Lacihabitans</taxon>
    </lineage>
</organism>
<dbReference type="Proteomes" id="UP001204144">
    <property type="component" value="Unassembled WGS sequence"/>
</dbReference>
<dbReference type="EMBL" id="RJUF01000180">
    <property type="protein sequence ID" value="MCP9765021.1"/>
    <property type="molecule type" value="Genomic_DNA"/>
</dbReference>
<accession>A0AAE3KW44</accession>
<name>A0AAE3KW44_9BACT</name>
<reference evidence="1 2" key="1">
    <citation type="submission" date="2018-11" db="EMBL/GenBank/DDBJ databases">
        <title>Novel bacteria species description.</title>
        <authorList>
            <person name="Han J.-H."/>
        </authorList>
    </citation>
    <scope>NUCLEOTIDE SEQUENCE [LARGE SCALE GENOMIC DNA]</scope>
    <source>
        <strain evidence="1 2">KCTC23259</strain>
    </source>
</reference>
<comment type="caution">
    <text evidence="1">The sequence shown here is derived from an EMBL/GenBank/DDBJ whole genome shotgun (WGS) entry which is preliminary data.</text>
</comment>
<evidence type="ECO:0000313" key="2">
    <source>
        <dbReference type="Proteomes" id="UP001204144"/>
    </source>
</evidence>
<proteinExistence type="predicted"/>
<dbReference type="AlphaFoldDB" id="A0AAE3KW44"/>
<dbReference type="Pfam" id="PF14356">
    <property type="entry name" value="DUF4403"/>
    <property type="match status" value="1"/>
</dbReference>
<protein>
    <submittedName>
        <fullName evidence="1">DUF4403 family protein</fullName>
    </submittedName>
</protein>
<keyword evidence="2" id="KW-1185">Reference proteome</keyword>
<sequence length="481" mass="53772">MNGQINGLLKRFVFLQKNLIELNKLLSLCLLLSVNHVFSQVPVAPTEIPAKPVVFEKKPSIISIPIDISIEDLQGKINTGMPNLIYEDNSFEDNQNDELKAKVWRKGNLIFTSVVNDVLTYEVPLKIWAQKRISVLGVSQAPATEFELKLKFSSKFGITSDYSIQTITNGLGYEWITKPVLKYSYVEIPIGPVIGKLISNNLATFAKQIDQTIKENYSLKPYVLEAWNTAQKPFLASEEYNTWVKLEPLDVYFTPLKAVGKSLKSTFGLKIFVETLVGTPVYTPKQILTIPNLKSVSSISDVFEVQLFNVISYEEATKISKNMFLGQVYDFKNGKYKIEVTDLEIKADGEYLSLITTTKGSFKGQIFLKGIPVYDPVKKLVVLSKTELDIKTKNILHKAGAWLLEGTLEKKIESEFGLPVTEIIEFGKQSVLQTINSEISKGIKMKGEIFSVVPDQVKVAENGILATVIAKAKVELVVKGM</sequence>